<dbReference type="EMBL" id="ACGU01000032">
    <property type="protein sequence ID" value="EEJ72594.1"/>
    <property type="molecule type" value="Genomic_DNA"/>
</dbReference>
<dbReference type="STRING" id="525365.HMPREF0548_0492"/>
<name>C2ELE6_9LACO</name>
<dbReference type="Proteomes" id="UP000005583">
    <property type="component" value="Unassembled WGS sequence"/>
</dbReference>
<comment type="caution">
    <text evidence="1">The sequence shown here is derived from an EMBL/GenBank/DDBJ whole genome shotgun (WGS) entry which is preliminary data.</text>
</comment>
<reference evidence="1 2" key="1">
    <citation type="submission" date="2009-01" db="EMBL/GenBank/DDBJ databases">
        <authorList>
            <person name="Qin X."/>
            <person name="Bachman B."/>
            <person name="Battles P."/>
            <person name="Bell A."/>
            <person name="Bess C."/>
            <person name="Bickham C."/>
            <person name="Chaboub L."/>
            <person name="Chen D."/>
            <person name="Coyle M."/>
            <person name="Deiros D.R."/>
            <person name="Dinh H."/>
            <person name="Forbes L."/>
            <person name="Fowler G."/>
            <person name="Francisco L."/>
            <person name="Fu Q."/>
            <person name="Gubbala S."/>
            <person name="Hale W."/>
            <person name="Han Y."/>
            <person name="Hemphill L."/>
            <person name="Highlander S.K."/>
            <person name="Hirani K."/>
            <person name="Hogues M."/>
            <person name="Jackson L."/>
            <person name="Jakkamsetti A."/>
            <person name="Javaid M."/>
            <person name="Jiang H."/>
            <person name="Korchina V."/>
            <person name="Kovar C."/>
            <person name="Lara F."/>
            <person name="Lee S."/>
            <person name="Mata R."/>
            <person name="Mathew T."/>
            <person name="Moen C."/>
            <person name="Morales K."/>
            <person name="Munidasa M."/>
            <person name="Nazareth L."/>
            <person name="Ngo R."/>
            <person name="Nguyen L."/>
            <person name="Okwuonu G."/>
            <person name="Ongeri F."/>
            <person name="Patil S."/>
            <person name="Petrosino J."/>
            <person name="Pham C."/>
            <person name="Pham P."/>
            <person name="Pu L.-L."/>
            <person name="Puazo M."/>
            <person name="Raj R."/>
            <person name="Reid J."/>
            <person name="Rouhana J."/>
            <person name="Saada N."/>
            <person name="Shang Y."/>
            <person name="Simmons D."/>
            <person name="Thornton R."/>
            <person name="Warren J."/>
            <person name="Weissenberger G."/>
            <person name="Zhang J."/>
            <person name="Zhang L."/>
            <person name="Zhou C."/>
            <person name="Zhu D."/>
            <person name="Muzny D."/>
            <person name="Worley K."/>
            <person name="Gibbs R."/>
        </authorList>
    </citation>
    <scope>NUCLEOTIDE SEQUENCE [LARGE SCALE GENOMIC DNA]</scope>
    <source>
        <strain evidence="1 2">DSM 16047</strain>
    </source>
</reference>
<evidence type="ECO:0000313" key="2">
    <source>
        <dbReference type="Proteomes" id="UP000005583"/>
    </source>
</evidence>
<dbReference type="HOGENOM" id="CLU_1132481_0_0_9"/>
<organism evidence="1 2">
    <name type="scientific">Lactobacillus ultunensis DSM 16047</name>
    <dbReference type="NCBI Taxonomy" id="525365"/>
    <lineage>
        <taxon>Bacteria</taxon>
        <taxon>Bacillati</taxon>
        <taxon>Bacillota</taxon>
        <taxon>Bacilli</taxon>
        <taxon>Lactobacillales</taxon>
        <taxon>Lactobacillaceae</taxon>
        <taxon>Lactobacillus</taxon>
    </lineage>
</organism>
<dbReference type="PATRIC" id="fig|525365.8.peg.806"/>
<protein>
    <submittedName>
        <fullName evidence="1">Uncharacterized protein</fullName>
    </submittedName>
</protein>
<dbReference type="AlphaFoldDB" id="C2ELE6"/>
<evidence type="ECO:0000313" key="1">
    <source>
        <dbReference type="EMBL" id="EEJ72594.1"/>
    </source>
</evidence>
<sequence>MNILEKHNLVKKLVSAAAMSFVLLGGTYLVNNQTAQTVQAARRIVNVQTPGAISHYIKLANKPGTHYFNKQLEMINWAADSPTYNMHGEKPDYSTTFGGDDIVGIKTINGVHYFIANNYPGHFLMRAKDFYAPVSYQINKGQTVQTYNRGEARNENGDPVYLDSVGKNLKFGHGKYFMVLDKRGTGNRVKIQGEWYLATADQHGTLRYIKQSDLRKMHRAAHTYHVNSARFDKHGRFVGHIYELY</sequence>
<accession>C2ELE6</accession>
<proteinExistence type="predicted"/>
<dbReference type="RefSeq" id="WP_007125024.1">
    <property type="nucleotide sequence ID" value="NZ_AZFO01000020.1"/>
</dbReference>
<gene>
    <name evidence="1" type="ORF">HMPREF0548_0492</name>
</gene>
<keyword evidence="2" id="KW-1185">Reference proteome</keyword>